<proteinExistence type="predicted"/>
<reference evidence="1" key="1">
    <citation type="submission" date="2023-10" db="EMBL/GenBank/DDBJ databases">
        <authorList>
            <person name="Rodriguez Cubillos JULIANA M."/>
            <person name="De Vega J."/>
        </authorList>
    </citation>
    <scope>NUCLEOTIDE SEQUENCE</scope>
</reference>
<name>A0ACB0JH32_TRIPR</name>
<keyword evidence="2" id="KW-1185">Reference proteome</keyword>
<dbReference type="Proteomes" id="UP001177021">
    <property type="component" value="Unassembled WGS sequence"/>
</dbReference>
<accession>A0ACB0JH32</accession>
<comment type="caution">
    <text evidence="1">The sequence shown here is derived from an EMBL/GenBank/DDBJ whole genome shotgun (WGS) entry which is preliminary data.</text>
</comment>
<organism evidence="1 2">
    <name type="scientific">Trifolium pratense</name>
    <name type="common">Red clover</name>
    <dbReference type="NCBI Taxonomy" id="57577"/>
    <lineage>
        <taxon>Eukaryota</taxon>
        <taxon>Viridiplantae</taxon>
        <taxon>Streptophyta</taxon>
        <taxon>Embryophyta</taxon>
        <taxon>Tracheophyta</taxon>
        <taxon>Spermatophyta</taxon>
        <taxon>Magnoliopsida</taxon>
        <taxon>eudicotyledons</taxon>
        <taxon>Gunneridae</taxon>
        <taxon>Pentapetalae</taxon>
        <taxon>rosids</taxon>
        <taxon>fabids</taxon>
        <taxon>Fabales</taxon>
        <taxon>Fabaceae</taxon>
        <taxon>Papilionoideae</taxon>
        <taxon>50 kb inversion clade</taxon>
        <taxon>NPAAA clade</taxon>
        <taxon>Hologalegina</taxon>
        <taxon>IRL clade</taxon>
        <taxon>Trifolieae</taxon>
        <taxon>Trifolium</taxon>
    </lineage>
</organism>
<sequence>MDKTVMKKRLPTRRHIIINEQQQQSGLKAICGGDLIKFNKKKKKKKKSKKEKVRSLSAIAVVHKSMPSSLPKNKVFNECNGVDHSSVPRKIRSAMKKRGRESILSDSEKLNHKFHGIESLHKDSSSIKKKSKKQVVLGPITKDEQEVAETLYALAGMFDISGSNGENELESKSLPKNSSVSQDQEESINATFEASAAIEDANLIPESSSKGKEKISSLSETIGDEQTDFPQSHNTAPETNLQDVPMTVKTNDDDCKVELNDSKLCLEIGLNVSALSQISHIEGKRDVENETVGGIDCKQEQHIIKCQRENEGPTLWPGLTSSASSAINASCSQRSSAAVKAPHWLNAAIRNSKQDLMGSCSSSGKSSEAFIHKKSWKSCAAHVHIGQLIRSLELPKQQVAKEPELYECDQIRVHQGSKCGALPEGQNSIRTRNGNGFAAGTVHSSSLENFPETKNGILQQQQCHYLDISLSQSQAPPAAAKYGPQKQSFNFLSLSTGGNELTTGDCFNKGESRLQQFSKSQVPYFRSIQQQHGLMPISTPPPSQYTSTYLDKLPAAGPQVRLQQPHYYGTPLRGTHYSSTISYKQQQYQNFWAAQLVAQGGSGGVNCNAMMRGQHPNLQNGRLENSAVNSGARIMLPHQSFVSLESLGSKVTSVTDQQPFSSIPPSRTNGLEERRGRFHGSGVSSLQLLCDERI</sequence>
<evidence type="ECO:0000313" key="2">
    <source>
        <dbReference type="Proteomes" id="UP001177021"/>
    </source>
</evidence>
<dbReference type="EMBL" id="CASHSV030000034">
    <property type="protein sequence ID" value="CAJ2642953.1"/>
    <property type="molecule type" value="Genomic_DNA"/>
</dbReference>
<protein>
    <submittedName>
        <fullName evidence="1">Uncharacterized protein</fullName>
    </submittedName>
</protein>
<gene>
    <name evidence="1" type="ORF">MILVUS5_LOCUS12309</name>
</gene>
<evidence type="ECO:0000313" key="1">
    <source>
        <dbReference type="EMBL" id="CAJ2642953.1"/>
    </source>
</evidence>